<feature type="domain" description="FAS1" evidence="3">
    <location>
        <begin position="203"/>
        <end position="340"/>
    </location>
</feature>
<dbReference type="STRING" id="1314790.A0A1Y1XK07"/>
<dbReference type="GO" id="GO:0006511">
    <property type="term" value="P:ubiquitin-dependent protein catabolic process"/>
    <property type="evidence" value="ECO:0007669"/>
    <property type="project" value="InterPro"/>
</dbReference>
<comment type="similarity">
    <text evidence="1">Belongs to the SKP1 family.</text>
</comment>
<dbReference type="Gene3D" id="2.30.180.10">
    <property type="entry name" value="FAS1 domain"/>
    <property type="match status" value="3"/>
</dbReference>
<dbReference type="PANTHER" id="PTHR10900">
    <property type="entry name" value="PERIOSTIN-RELATED"/>
    <property type="match status" value="1"/>
</dbReference>
<dbReference type="SMART" id="SM00554">
    <property type="entry name" value="FAS1"/>
    <property type="match status" value="2"/>
</dbReference>
<evidence type="ECO:0000256" key="2">
    <source>
        <dbReference type="SAM" id="MobiDB-lite"/>
    </source>
</evidence>
<evidence type="ECO:0000313" key="4">
    <source>
        <dbReference type="EMBL" id="ORX86091.1"/>
    </source>
</evidence>
<dbReference type="SMART" id="SM00512">
    <property type="entry name" value="Skp1"/>
    <property type="match status" value="1"/>
</dbReference>
<sequence>MVNVQTVDGNTFTVDEALAKHSHYLKDHPEGKEPIRLTKVNGATFSKVLEYLEHHKEDPVFTLEDTKQQEFSEWDRQFVQVDQDAFKDNQSNLNSTHIKNSQAGWLSPRAQMKCDREFPLNAICQTQSLITIIPQDMPMSEVRSFFSLSSGEAVPPQNETPEKVADEEVEVEESAAQETEAQLTPSTSLNLSTDSDHCIHEGNETVLEVLGRDGRFSKFLQKINQHNSLEGDLGDPREEWTIFAPTDKAFSRLHKSHEKYSDEQLRKVLQYHVVQETLMEDEFETNSLIPTTFVSSRLDGHPQRLLIESYKNHYYINGVAIKETDLEARNGVVHVINEVILPPNRLLKQLKEISKEFSIFLKAVEKTGLEREFGESGVTGFIPTNYAFKSLGRKVLKHLFSSYGIVELRNLLLNHLSTKLIYSSDLKALLRRGNLGRKKGSRRNGDFDQPPKRGRGRNPPSRRGRRSRDDERGGRYPPRHRDGRDWDDEPESRYPHRRGGRRWDDEPEHGRHGRRWDDEPVDRHPPRRGGRHWDDEPEGRFPPRRGGRHWDDEPEGRFPPRRGGRRWDDEPEQRFPPRRGGRRWDDEPEERFPPRRGGRHWDDEPEERFPPRRRGRRWEDEPEERFPPRRGGRRWEDEPEERFPPRRGGRRWDDEPEQRFPPRRGGRNWDDEPEERLPPRRGGRRSDDYHEHNASVPDGQEGGLANNTSGGISHCNDSRRRSDSWDDLKEELANIEKRQAGAETREEEHLSGLGQEYIEENEETIYEVEFPSRLCGEKLELEVIDDEYQDEIEITVNKQARVLLADGVVENGVIHIIDSVLLPWGIRLPKLQWHDLQKHSF</sequence>
<dbReference type="Proteomes" id="UP000193498">
    <property type="component" value="Unassembled WGS sequence"/>
</dbReference>
<evidence type="ECO:0000313" key="5">
    <source>
        <dbReference type="Proteomes" id="UP000193498"/>
    </source>
</evidence>
<feature type="compositionally biased region" description="Basic and acidic residues" evidence="2">
    <location>
        <begin position="501"/>
        <end position="524"/>
    </location>
</feature>
<protein>
    <recommendedName>
        <fullName evidence="3">FAS1 domain-containing protein</fullName>
    </recommendedName>
</protein>
<dbReference type="GO" id="GO:0005615">
    <property type="term" value="C:extracellular space"/>
    <property type="evidence" value="ECO:0007669"/>
    <property type="project" value="TreeGrafter"/>
</dbReference>
<dbReference type="SUPFAM" id="SSF82153">
    <property type="entry name" value="FAS1 domain"/>
    <property type="match status" value="2"/>
</dbReference>
<accession>A0A1Y1XK07</accession>
<feature type="compositionally biased region" description="Basic and acidic residues" evidence="2">
    <location>
        <begin position="633"/>
        <end position="660"/>
    </location>
</feature>
<dbReference type="InterPro" id="IPR001232">
    <property type="entry name" value="SKP1-like"/>
</dbReference>
<feature type="compositionally biased region" description="Basic and acidic residues" evidence="2">
    <location>
        <begin position="531"/>
        <end position="541"/>
    </location>
</feature>
<dbReference type="InterPro" id="IPR011333">
    <property type="entry name" value="SKP1/BTB/POZ_sf"/>
</dbReference>
<dbReference type="InterPro" id="IPR016073">
    <property type="entry name" value="Skp1_comp_POZ"/>
</dbReference>
<keyword evidence="5" id="KW-1185">Reference proteome</keyword>
<feature type="compositionally biased region" description="Basic and acidic residues" evidence="2">
    <location>
        <begin position="548"/>
        <end position="558"/>
    </location>
</feature>
<dbReference type="AlphaFoldDB" id="A0A1Y1XK07"/>
<dbReference type="PANTHER" id="PTHR10900:SF77">
    <property type="entry name" value="FI19380P1"/>
    <property type="match status" value="1"/>
</dbReference>
<dbReference type="SUPFAM" id="SSF54695">
    <property type="entry name" value="POZ domain"/>
    <property type="match status" value="1"/>
</dbReference>
<comment type="caution">
    <text evidence="4">The sequence shown here is derived from an EMBL/GenBank/DDBJ whole genome shotgun (WGS) entry which is preliminary data.</text>
</comment>
<feature type="domain" description="FAS1" evidence="3">
    <location>
        <begin position="344"/>
        <end position="416"/>
    </location>
</feature>
<feature type="compositionally biased region" description="Basic and acidic residues" evidence="2">
    <location>
        <begin position="716"/>
        <end position="727"/>
    </location>
</feature>
<dbReference type="InterPro" id="IPR000782">
    <property type="entry name" value="FAS1_domain"/>
</dbReference>
<feature type="compositionally biased region" description="Basic and acidic residues" evidence="2">
    <location>
        <begin position="667"/>
        <end position="693"/>
    </location>
</feature>
<dbReference type="Gene3D" id="3.30.710.10">
    <property type="entry name" value="Potassium Channel Kv1.1, Chain A"/>
    <property type="match status" value="1"/>
</dbReference>
<feature type="compositionally biased region" description="Basic and acidic residues" evidence="2">
    <location>
        <begin position="582"/>
        <end position="610"/>
    </location>
</feature>
<dbReference type="InParanoid" id="A0A1Y1XK07"/>
<gene>
    <name evidence="4" type="ORF">K493DRAFT_411366</name>
</gene>
<feature type="region of interest" description="Disordered" evidence="2">
    <location>
        <begin position="170"/>
        <end position="190"/>
    </location>
</feature>
<dbReference type="PROSITE" id="PS50213">
    <property type="entry name" value="FAS1"/>
    <property type="match status" value="2"/>
</dbReference>
<dbReference type="InterPro" id="IPR050904">
    <property type="entry name" value="Adhesion/Biosynth-related"/>
</dbReference>
<evidence type="ECO:0000259" key="3">
    <source>
        <dbReference type="PROSITE" id="PS50213"/>
    </source>
</evidence>
<reference evidence="4 5" key="1">
    <citation type="submission" date="2016-07" db="EMBL/GenBank/DDBJ databases">
        <title>Pervasive Adenine N6-methylation of Active Genes in Fungi.</title>
        <authorList>
            <consortium name="DOE Joint Genome Institute"/>
            <person name="Mondo S.J."/>
            <person name="Dannebaum R.O."/>
            <person name="Kuo R.C."/>
            <person name="Labutti K."/>
            <person name="Haridas S."/>
            <person name="Kuo A."/>
            <person name="Salamov A."/>
            <person name="Ahrendt S.R."/>
            <person name="Lipzen A."/>
            <person name="Sullivan W."/>
            <person name="Andreopoulos W.B."/>
            <person name="Clum A."/>
            <person name="Lindquist E."/>
            <person name="Daum C."/>
            <person name="Ramamoorthy G.K."/>
            <person name="Gryganskyi A."/>
            <person name="Culley D."/>
            <person name="Magnuson J.K."/>
            <person name="James T.Y."/>
            <person name="O'Malley M.A."/>
            <person name="Stajich J.E."/>
            <person name="Spatafora J.W."/>
            <person name="Visel A."/>
            <person name="Grigoriev I.V."/>
        </authorList>
    </citation>
    <scope>NUCLEOTIDE SEQUENCE [LARGE SCALE GENOMIC DNA]</scope>
    <source>
        <strain evidence="4 5">CBS 931.73</strain>
    </source>
</reference>
<name>A0A1Y1XK07_9FUNG</name>
<dbReference type="Pfam" id="PF03931">
    <property type="entry name" value="Skp1_POZ"/>
    <property type="match status" value="1"/>
</dbReference>
<feature type="compositionally biased region" description="Basic and acidic residues" evidence="2">
    <location>
        <begin position="467"/>
        <end position="484"/>
    </location>
</feature>
<feature type="region of interest" description="Disordered" evidence="2">
    <location>
        <begin position="434"/>
        <end position="727"/>
    </location>
</feature>
<feature type="compositionally biased region" description="Basic and acidic residues" evidence="2">
    <location>
        <begin position="565"/>
        <end position="575"/>
    </location>
</feature>
<organism evidence="4 5">
    <name type="scientific">Basidiobolus meristosporus CBS 931.73</name>
    <dbReference type="NCBI Taxonomy" id="1314790"/>
    <lineage>
        <taxon>Eukaryota</taxon>
        <taxon>Fungi</taxon>
        <taxon>Fungi incertae sedis</taxon>
        <taxon>Zoopagomycota</taxon>
        <taxon>Entomophthoromycotina</taxon>
        <taxon>Basidiobolomycetes</taxon>
        <taxon>Basidiobolales</taxon>
        <taxon>Basidiobolaceae</taxon>
        <taxon>Basidiobolus</taxon>
    </lineage>
</organism>
<dbReference type="OrthoDB" id="7700931at2759"/>
<dbReference type="EMBL" id="MCFE01000579">
    <property type="protein sequence ID" value="ORX86091.1"/>
    <property type="molecule type" value="Genomic_DNA"/>
</dbReference>
<feature type="compositionally biased region" description="Basic residues" evidence="2">
    <location>
        <begin position="452"/>
        <end position="466"/>
    </location>
</feature>
<evidence type="ECO:0000256" key="1">
    <source>
        <dbReference type="ARBA" id="ARBA00009993"/>
    </source>
</evidence>
<dbReference type="InterPro" id="IPR036378">
    <property type="entry name" value="FAS1_dom_sf"/>
</dbReference>
<dbReference type="Pfam" id="PF02469">
    <property type="entry name" value="Fasciclin"/>
    <property type="match status" value="3"/>
</dbReference>
<proteinExistence type="inferred from homology"/>